<dbReference type="Proteomes" id="UP000184073">
    <property type="component" value="Unassembled WGS sequence"/>
</dbReference>
<dbReference type="RefSeq" id="XP_040661611.1">
    <property type="nucleotide sequence ID" value="XM_040808534.1"/>
</dbReference>
<evidence type="ECO:0000313" key="5">
    <source>
        <dbReference type="Proteomes" id="UP000184073"/>
    </source>
</evidence>
<comment type="similarity">
    <text evidence="1">Belongs to the NmrA-type oxidoreductase family.</text>
</comment>
<name>A0A1L9P2W8_ASPVE</name>
<dbReference type="GO" id="GO:0005634">
    <property type="term" value="C:nucleus"/>
    <property type="evidence" value="ECO:0007669"/>
    <property type="project" value="TreeGrafter"/>
</dbReference>
<reference evidence="5" key="1">
    <citation type="journal article" date="2017" name="Genome Biol.">
        <title>Comparative genomics reveals high biological diversity and specific adaptations in the industrially and medically important fungal genus Aspergillus.</title>
        <authorList>
            <person name="de Vries R.P."/>
            <person name="Riley R."/>
            <person name="Wiebenga A."/>
            <person name="Aguilar-Osorio G."/>
            <person name="Amillis S."/>
            <person name="Uchima C.A."/>
            <person name="Anderluh G."/>
            <person name="Asadollahi M."/>
            <person name="Askin M."/>
            <person name="Barry K."/>
            <person name="Battaglia E."/>
            <person name="Bayram O."/>
            <person name="Benocci T."/>
            <person name="Braus-Stromeyer S.A."/>
            <person name="Caldana C."/>
            <person name="Canovas D."/>
            <person name="Cerqueira G.C."/>
            <person name="Chen F."/>
            <person name="Chen W."/>
            <person name="Choi C."/>
            <person name="Clum A."/>
            <person name="Dos Santos R.A."/>
            <person name="Damasio A.R."/>
            <person name="Diallinas G."/>
            <person name="Emri T."/>
            <person name="Fekete E."/>
            <person name="Flipphi M."/>
            <person name="Freyberg S."/>
            <person name="Gallo A."/>
            <person name="Gournas C."/>
            <person name="Habgood R."/>
            <person name="Hainaut M."/>
            <person name="Harispe M.L."/>
            <person name="Henrissat B."/>
            <person name="Hilden K.S."/>
            <person name="Hope R."/>
            <person name="Hossain A."/>
            <person name="Karabika E."/>
            <person name="Karaffa L."/>
            <person name="Karanyi Z."/>
            <person name="Krasevec N."/>
            <person name="Kuo A."/>
            <person name="Kusch H."/>
            <person name="LaButti K."/>
            <person name="Lagendijk E.L."/>
            <person name="Lapidus A."/>
            <person name="Levasseur A."/>
            <person name="Lindquist E."/>
            <person name="Lipzen A."/>
            <person name="Logrieco A.F."/>
            <person name="MacCabe A."/>
            <person name="Maekelae M.R."/>
            <person name="Malavazi I."/>
            <person name="Melin P."/>
            <person name="Meyer V."/>
            <person name="Mielnichuk N."/>
            <person name="Miskei M."/>
            <person name="Molnar A.P."/>
            <person name="Mule G."/>
            <person name="Ngan C.Y."/>
            <person name="Orejas M."/>
            <person name="Orosz E."/>
            <person name="Ouedraogo J.P."/>
            <person name="Overkamp K.M."/>
            <person name="Park H.-S."/>
            <person name="Perrone G."/>
            <person name="Piumi F."/>
            <person name="Punt P.J."/>
            <person name="Ram A.F."/>
            <person name="Ramon A."/>
            <person name="Rauscher S."/>
            <person name="Record E."/>
            <person name="Riano-Pachon D.M."/>
            <person name="Robert V."/>
            <person name="Roehrig J."/>
            <person name="Ruller R."/>
            <person name="Salamov A."/>
            <person name="Salih N.S."/>
            <person name="Samson R.A."/>
            <person name="Sandor E."/>
            <person name="Sanguinetti M."/>
            <person name="Schuetze T."/>
            <person name="Sepcic K."/>
            <person name="Shelest E."/>
            <person name="Sherlock G."/>
            <person name="Sophianopoulou V."/>
            <person name="Squina F.M."/>
            <person name="Sun H."/>
            <person name="Susca A."/>
            <person name="Todd R.B."/>
            <person name="Tsang A."/>
            <person name="Unkles S.E."/>
            <person name="van de Wiele N."/>
            <person name="van Rossen-Uffink D."/>
            <person name="Oliveira J.V."/>
            <person name="Vesth T.C."/>
            <person name="Visser J."/>
            <person name="Yu J.-H."/>
            <person name="Zhou M."/>
            <person name="Andersen M.R."/>
            <person name="Archer D.B."/>
            <person name="Baker S.E."/>
            <person name="Benoit I."/>
            <person name="Brakhage A.A."/>
            <person name="Braus G.H."/>
            <person name="Fischer R."/>
            <person name="Frisvad J.C."/>
            <person name="Goldman G.H."/>
            <person name="Houbraken J."/>
            <person name="Oakley B."/>
            <person name="Pocsi I."/>
            <person name="Scazzocchio C."/>
            <person name="Seiboth B."/>
            <person name="vanKuyk P.A."/>
            <person name="Wortman J."/>
            <person name="Dyer P.S."/>
            <person name="Grigoriev I.V."/>
        </authorList>
    </citation>
    <scope>NUCLEOTIDE SEQUENCE [LARGE SCALE GENOMIC DNA]</scope>
    <source>
        <strain evidence="5">CBS 583.65</strain>
    </source>
</reference>
<gene>
    <name evidence="4" type="ORF">ASPVEDRAFT_156709</name>
</gene>
<proteinExistence type="inferred from homology"/>
<dbReference type="Gene3D" id="3.40.50.720">
    <property type="entry name" value="NAD(P)-binding Rossmann-like Domain"/>
    <property type="match status" value="1"/>
</dbReference>
<evidence type="ECO:0000256" key="1">
    <source>
        <dbReference type="ARBA" id="ARBA00006328"/>
    </source>
</evidence>
<dbReference type="STRING" id="1036611.A0A1L9P2W8"/>
<keyword evidence="5" id="KW-1185">Reference proteome</keyword>
<dbReference type="InterPro" id="IPR036291">
    <property type="entry name" value="NAD(P)-bd_dom_sf"/>
</dbReference>
<dbReference type="CDD" id="cd05251">
    <property type="entry name" value="NmrA_like_SDR_a"/>
    <property type="match status" value="1"/>
</dbReference>
<dbReference type="EMBL" id="KV878125">
    <property type="protein sequence ID" value="OJI95848.1"/>
    <property type="molecule type" value="Genomic_DNA"/>
</dbReference>
<evidence type="ECO:0000256" key="2">
    <source>
        <dbReference type="ARBA" id="ARBA00022857"/>
    </source>
</evidence>
<accession>A0A1L9P2W8</accession>
<evidence type="ECO:0000313" key="4">
    <source>
        <dbReference type="EMBL" id="OJI95848.1"/>
    </source>
</evidence>
<protein>
    <recommendedName>
        <fullName evidence="3">NmrA-like domain-containing protein</fullName>
    </recommendedName>
</protein>
<dbReference type="Gene3D" id="3.90.25.10">
    <property type="entry name" value="UDP-galactose 4-epimerase, domain 1"/>
    <property type="match status" value="1"/>
</dbReference>
<organism evidence="4 5">
    <name type="scientific">Aspergillus versicolor CBS 583.65</name>
    <dbReference type="NCBI Taxonomy" id="1036611"/>
    <lineage>
        <taxon>Eukaryota</taxon>
        <taxon>Fungi</taxon>
        <taxon>Dikarya</taxon>
        <taxon>Ascomycota</taxon>
        <taxon>Pezizomycotina</taxon>
        <taxon>Eurotiomycetes</taxon>
        <taxon>Eurotiomycetidae</taxon>
        <taxon>Eurotiales</taxon>
        <taxon>Aspergillaceae</taxon>
        <taxon>Aspergillus</taxon>
        <taxon>Aspergillus subgen. Nidulantes</taxon>
    </lineage>
</organism>
<dbReference type="SUPFAM" id="SSF51735">
    <property type="entry name" value="NAD(P)-binding Rossmann-fold domains"/>
    <property type="match status" value="1"/>
</dbReference>
<dbReference type="PANTHER" id="PTHR42748">
    <property type="entry name" value="NITROGEN METABOLITE REPRESSION PROTEIN NMRA FAMILY MEMBER"/>
    <property type="match status" value="1"/>
</dbReference>
<dbReference type="OrthoDB" id="300709at2759"/>
<dbReference type="PANTHER" id="PTHR42748:SF31">
    <property type="entry name" value="NMRA-LIKE DOMAIN-CONTAINING PROTEIN-RELATED"/>
    <property type="match status" value="1"/>
</dbReference>
<dbReference type="VEuPathDB" id="FungiDB:ASPVEDRAFT_156709"/>
<feature type="domain" description="NmrA-like" evidence="3">
    <location>
        <begin position="3"/>
        <end position="311"/>
    </location>
</feature>
<dbReference type="AlphaFoldDB" id="A0A1L9P2W8"/>
<dbReference type="InterPro" id="IPR008030">
    <property type="entry name" value="NmrA-like"/>
</dbReference>
<dbReference type="GeneID" id="63724045"/>
<keyword evidence="2" id="KW-0521">NADP</keyword>
<sequence>MAKRSVVVIGATGSQGGSVIEELLQHPDLYHIRGLTRDPAKPAAQALAARGVEVQYADLDDGREALATAFTGAHVIYALTDFWQKQSASAEIEQGKAIADAAAATATLQHFIWSALPDPVALSGGQFLNVHHWKSKSLITEYIRTSKPELWAKTTTVLFPNYFENCLTYPDRYLPTKDESGTYTLKFPHSPATVLPNVAISDTGKLVHIVLQAGAVYFTKTIVFWAQGLSEANKLAELGQHYNVPTRYVPVSAAEFQEILMTHSGLSDDIALDFTEQLMIFEKCGNVYASDEFVQARDIPGLKLQTWSEFIRQHRLLKEA</sequence>
<dbReference type="Pfam" id="PF05368">
    <property type="entry name" value="NmrA"/>
    <property type="match status" value="1"/>
</dbReference>
<dbReference type="InterPro" id="IPR051164">
    <property type="entry name" value="NmrA-like_oxidored"/>
</dbReference>
<evidence type="ECO:0000259" key="3">
    <source>
        <dbReference type="Pfam" id="PF05368"/>
    </source>
</evidence>